<feature type="transmembrane region" description="Helical" evidence="1">
    <location>
        <begin position="79"/>
        <end position="98"/>
    </location>
</feature>
<evidence type="ECO:0000313" key="3">
    <source>
        <dbReference type="EMBL" id="KIJ90997.1"/>
    </source>
</evidence>
<name>A0A0C9X0D0_9AGAR</name>
<reference evidence="5" key="2">
    <citation type="submission" date="2015-01" db="EMBL/GenBank/DDBJ databases">
        <title>Evolutionary Origins and Diversification of the Mycorrhizal Mutualists.</title>
        <authorList>
            <consortium name="DOE Joint Genome Institute"/>
            <consortium name="Mycorrhizal Genomics Consortium"/>
            <person name="Kohler A."/>
            <person name="Kuo A."/>
            <person name="Nagy L.G."/>
            <person name="Floudas D."/>
            <person name="Copeland A."/>
            <person name="Barry K.W."/>
            <person name="Cichocki N."/>
            <person name="Veneault-Fourrey C."/>
            <person name="LaButti K."/>
            <person name="Lindquist E.A."/>
            <person name="Lipzen A."/>
            <person name="Lundell T."/>
            <person name="Morin E."/>
            <person name="Murat C."/>
            <person name="Riley R."/>
            <person name="Ohm R."/>
            <person name="Sun H."/>
            <person name="Tunlid A."/>
            <person name="Henrissat B."/>
            <person name="Grigoriev I.V."/>
            <person name="Hibbett D.S."/>
            <person name="Martin F."/>
        </authorList>
    </citation>
    <scope>NUCLEOTIDE SEQUENCE [LARGE SCALE GENOMIC DNA]</scope>
    <source>
        <strain evidence="3 5">LaAM-08-1</strain>
    </source>
</reference>
<sequence>MSMSPTTIVRPPRAPSLDVLLSLPPAQYTRLCCFCIPARVALFITAAVLFILSTSFVTIGWVIVNKLNDYVTDLQRLSIVFHIFIYIVLAAFCIFGIFSALSKDAKLPSLFTSFILGQLLFGWGSGAVCLYVLFSPSTALQNIGSCSSIVDDQFLKLLCERAAVFKGLAIAFFVTTWILEILAVCASCQYTRQLHEEAVRLEVLQPKGDRDSFYV</sequence>
<evidence type="ECO:0000256" key="1">
    <source>
        <dbReference type="SAM" id="Phobius"/>
    </source>
</evidence>
<proteinExistence type="predicted"/>
<dbReference type="STRING" id="1095629.A0A0C9X0D0"/>
<feature type="transmembrane region" description="Helical" evidence="1">
    <location>
        <begin position="40"/>
        <end position="64"/>
    </location>
</feature>
<accession>A0A0C9X0D0</accession>
<dbReference type="Proteomes" id="UP000054477">
    <property type="component" value="Unassembled WGS sequence"/>
</dbReference>
<dbReference type="OrthoDB" id="3239304at2759"/>
<protein>
    <recommendedName>
        <fullName evidence="6">MARVEL domain-containing protein</fullName>
    </recommendedName>
</protein>
<dbReference type="HOGENOM" id="CLU_1310280_0_0_1"/>
<evidence type="ECO:0000313" key="4">
    <source>
        <dbReference type="EMBL" id="KIJ91003.1"/>
    </source>
</evidence>
<keyword evidence="1" id="KW-0812">Transmembrane</keyword>
<reference evidence="2 5" key="1">
    <citation type="submission" date="2014-04" db="EMBL/GenBank/DDBJ databases">
        <authorList>
            <consortium name="DOE Joint Genome Institute"/>
            <person name="Kuo A."/>
            <person name="Kohler A."/>
            <person name="Nagy L.G."/>
            <person name="Floudas D."/>
            <person name="Copeland A."/>
            <person name="Barry K.W."/>
            <person name="Cichocki N."/>
            <person name="Veneault-Fourrey C."/>
            <person name="LaButti K."/>
            <person name="Lindquist E.A."/>
            <person name="Lipzen A."/>
            <person name="Lundell T."/>
            <person name="Morin E."/>
            <person name="Murat C."/>
            <person name="Sun H."/>
            <person name="Tunlid A."/>
            <person name="Henrissat B."/>
            <person name="Grigoriev I.V."/>
            <person name="Hibbett D.S."/>
            <person name="Martin F."/>
            <person name="Nordberg H.P."/>
            <person name="Cantor M.N."/>
            <person name="Hua S.X."/>
        </authorList>
    </citation>
    <scope>NUCLEOTIDE SEQUENCE [LARGE SCALE GENOMIC DNA]</scope>
    <source>
        <strain evidence="2 5">LaAM-08-1</strain>
    </source>
</reference>
<dbReference type="EMBL" id="KN839071">
    <property type="protein sequence ID" value="KIJ90997.1"/>
    <property type="molecule type" value="Genomic_DNA"/>
</dbReference>
<feature type="transmembrane region" description="Helical" evidence="1">
    <location>
        <begin position="110"/>
        <end position="134"/>
    </location>
</feature>
<dbReference type="EMBL" id="KN839071">
    <property type="protein sequence ID" value="KIJ90991.1"/>
    <property type="molecule type" value="Genomic_DNA"/>
</dbReference>
<dbReference type="EMBL" id="KN839071">
    <property type="protein sequence ID" value="KIJ91003.1"/>
    <property type="molecule type" value="Genomic_DNA"/>
</dbReference>
<evidence type="ECO:0000313" key="2">
    <source>
        <dbReference type="EMBL" id="KIJ90991.1"/>
    </source>
</evidence>
<reference evidence="2" key="3">
    <citation type="submission" date="2015-02" db="EMBL/GenBank/DDBJ databases">
        <title>Evolutionary Origins and Diversification of the Mycorrhizal Mutualists.</title>
        <authorList>
            <consortium name="DOE Joint Genome Institute"/>
            <consortium name="Mycorrhizal Genomics Consortium"/>
            <person name="Kohler A."/>
            <person name="Kuo A."/>
            <person name="Nagy L.G."/>
            <person name="Floudas D."/>
            <person name="Copeland A."/>
            <person name="Barry K.W."/>
            <person name="Cichocki N."/>
            <person name="Veneault-Fourrey C."/>
            <person name="LaButti K."/>
            <person name="Lindquist E.A."/>
            <person name="Lipzen A."/>
            <person name="Lundell T."/>
            <person name="Morin E."/>
            <person name="Murat C."/>
            <person name="Riley R."/>
            <person name="Ohm R."/>
            <person name="Sun H."/>
            <person name="Tunlid A."/>
            <person name="Henrissat B."/>
            <person name="Grigoriev I.V."/>
            <person name="Hibbett D.S."/>
            <person name="Martin F."/>
        </authorList>
    </citation>
    <scope>NUCLEOTIDE SEQUENCE</scope>
    <source>
        <strain evidence="2">LaAM-08-1</strain>
    </source>
</reference>
<keyword evidence="1" id="KW-1133">Transmembrane helix</keyword>
<organism evidence="2 5">
    <name type="scientific">Laccaria amethystina LaAM-08-1</name>
    <dbReference type="NCBI Taxonomy" id="1095629"/>
    <lineage>
        <taxon>Eukaryota</taxon>
        <taxon>Fungi</taxon>
        <taxon>Dikarya</taxon>
        <taxon>Basidiomycota</taxon>
        <taxon>Agaricomycotina</taxon>
        <taxon>Agaricomycetes</taxon>
        <taxon>Agaricomycetidae</taxon>
        <taxon>Agaricales</taxon>
        <taxon>Agaricineae</taxon>
        <taxon>Hydnangiaceae</taxon>
        <taxon>Laccaria</taxon>
    </lineage>
</organism>
<dbReference type="AlphaFoldDB" id="A0A0C9X0D0"/>
<feature type="transmembrane region" description="Helical" evidence="1">
    <location>
        <begin position="163"/>
        <end position="185"/>
    </location>
</feature>
<evidence type="ECO:0008006" key="6">
    <source>
        <dbReference type="Google" id="ProtNLM"/>
    </source>
</evidence>
<keyword evidence="1" id="KW-0472">Membrane</keyword>
<gene>
    <name evidence="2" type="ORF">K443DRAFT_115762</name>
    <name evidence="3" type="ORF">K443DRAFT_115770</name>
    <name evidence="4" type="ORF">K443DRAFT_510992</name>
</gene>
<keyword evidence="5" id="KW-1185">Reference proteome</keyword>
<evidence type="ECO:0000313" key="5">
    <source>
        <dbReference type="Proteomes" id="UP000054477"/>
    </source>
</evidence>